<organism evidence="3 4">
    <name type="scientific">Pseudomonas flexibilis</name>
    <dbReference type="NCBI Taxonomy" id="706570"/>
    <lineage>
        <taxon>Bacteria</taxon>
        <taxon>Pseudomonadati</taxon>
        <taxon>Pseudomonadota</taxon>
        <taxon>Gammaproteobacteria</taxon>
        <taxon>Pseudomonadales</taxon>
        <taxon>Pseudomonadaceae</taxon>
        <taxon>Pseudomonas</taxon>
    </lineage>
</organism>
<accession>A0A1N6U2D1</accession>
<evidence type="ECO:0000313" key="3">
    <source>
        <dbReference type="EMBL" id="SIQ59730.1"/>
    </source>
</evidence>
<protein>
    <submittedName>
        <fullName evidence="3">Uncharacterized conserved protein YecT, DUF1311 family</fullName>
    </submittedName>
</protein>
<dbReference type="Gene3D" id="1.20.1270.180">
    <property type="match status" value="1"/>
</dbReference>
<gene>
    <name evidence="3" type="ORF">SAMN05421672_1081</name>
</gene>
<evidence type="ECO:0000313" key="4">
    <source>
        <dbReference type="Proteomes" id="UP000186079"/>
    </source>
</evidence>
<dbReference type="AlphaFoldDB" id="A0A1N6U2D1"/>
<keyword evidence="1" id="KW-0732">Signal</keyword>
<dbReference type="Proteomes" id="UP000186079">
    <property type="component" value="Unassembled WGS sequence"/>
</dbReference>
<dbReference type="RefSeq" id="WP_052199803.1">
    <property type="nucleotide sequence ID" value="NZ_FTMC01000008.1"/>
</dbReference>
<evidence type="ECO:0000259" key="2">
    <source>
        <dbReference type="Pfam" id="PF07007"/>
    </source>
</evidence>
<reference evidence="3 4" key="1">
    <citation type="submission" date="2017-01" db="EMBL/GenBank/DDBJ databases">
        <authorList>
            <person name="Mah S.A."/>
            <person name="Swanson W.J."/>
            <person name="Moy G.W."/>
            <person name="Vacquier V.D."/>
        </authorList>
    </citation>
    <scope>NUCLEOTIDE SEQUENCE [LARGE SCALE GENOMIC DNA]</scope>
    <source>
        <strain evidence="3 4">ATCC 29606</strain>
    </source>
</reference>
<sequence length="168" mass="18322">MPYRATALLLLTALPTLGFAQDCTDRAECWPEGSAMHTGVLLAEELRTLDEELAVAHKALIEQVGAAPVTDETPQPDGMLTRALRDQQKAWLRYRAGECQLIGALTGAGGSWPSAYATDCELSLGQQRLEDVQAARECINAISEQDRIFEQGECLRDLAPMARDLPIP</sequence>
<feature type="domain" description="Lysozyme inhibitor LprI-like N-terminal" evidence="2">
    <location>
        <begin position="39"/>
        <end position="130"/>
    </location>
</feature>
<evidence type="ECO:0000256" key="1">
    <source>
        <dbReference type="SAM" id="SignalP"/>
    </source>
</evidence>
<dbReference type="Pfam" id="PF07007">
    <property type="entry name" value="LprI"/>
    <property type="match status" value="1"/>
</dbReference>
<dbReference type="EMBL" id="FTMC01000008">
    <property type="protein sequence ID" value="SIQ59730.1"/>
    <property type="molecule type" value="Genomic_DNA"/>
</dbReference>
<feature type="signal peptide" evidence="1">
    <location>
        <begin position="1"/>
        <end position="20"/>
    </location>
</feature>
<feature type="chain" id="PRO_5010166230" evidence="1">
    <location>
        <begin position="21"/>
        <end position="168"/>
    </location>
</feature>
<proteinExistence type="predicted"/>
<dbReference type="InterPro" id="IPR009739">
    <property type="entry name" value="LprI-like_N"/>
</dbReference>
<name>A0A1N6U2D1_9PSED</name>